<dbReference type="PROSITE" id="PS51935">
    <property type="entry name" value="NLPC_P60"/>
    <property type="match status" value="1"/>
</dbReference>
<dbReference type="SMART" id="SM01110">
    <property type="entry name" value="Cutinase"/>
    <property type="match status" value="1"/>
</dbReference>
<dbReference type="EMBL" id="BJHW01000001">
    <property type="protein sequence ID" value="GDY50429.1"/>
    <property type="molecule type" value="Genomic_DNA"/>
</dbReference>
<organism evidence="8 9">
    <name type="scientific">Streptomyces violaceusniger</name>
    <dbReference type="NCBI Taxonomy" id="68280"/>
    <lineage>
        <taxon>Bacteria</taxon>
        <taxon>Bacillati</taxon>
        <taxon>Actinomycetota</taxon>
        <taxon>Actinomycetes</taxon>
        <taxon>Kitasatosporales</taxon>
        <taxon>Streptomycetaceae</taxon>
        <taxon>Streptomyces</taxon>
        <taxon>Streptomyces violaceusniger group</taxon>
    </lineage>
</organism>
<evidence type="ECO:0000313" key="8">
    <source>
        <dbReference type="EMBL" id="GDY50429.1"/>
    </source>
</evidence>
<feature type="domain" description="NlpC/P60" evidence="7">
    <location>
        <begin position="351"/>
        <end position="509"/>
    </location>
</feature>
<feature type="region of interest" description="Disordered" evidence="5">
    <location>
        <begin position="504"/>
        <end position="546"/>
    </location>
</feature>
<dbReference type="PANTHER" id="PTHR47053:SF1">
    <property type="entry name" value="MUREIN DD-ENDOPEPTIDASE MEPH-RELATED"/>
    <property type="match status" value="1"/>
</dbReference>
<dbReference type="GO" id="GO:0008234">
    <property type="term" value="F:cysteine-type peptidase activity"/>
    <property type="evidence" value="ECO:0007669"/>
    <property type="project" value="UniProtKB-KW"/>
</dbReference>
<feature type="compositionally biased region" description="Basic and acidic residues" evidence="5">
    <location>
        <begin position="390"/>
        <end position="404"/>
    </location>
</feature>
<comment type="similarity">
    <text evidence="1">Belongs to the peptidase C40 family.</text>
</comment>
<dbReference type="PANTHER" id="PTHR47053">
    <property type="entry name" value="MUREIN DD-ENDOPEPTIDASE MEPH-RELATED"/>
    <property type="match status" value="1"/>
</dbReference>
<dbReference type="InterPro" id="IPR000064">
    <property type="entry name" value="NLP_P60_dom"/>
</dbReference>
<dbReference type="InterPro" id="IPR029058">
    <property type="entry name" value="AB_hydrolase_fold"/>
</dbReference>
<evidence type="ECO:0000259" key="7">
    <source>
        <dbReference type="PROSITE" id="PS51935"/>
    </source>
</evidence>
<feature type="region of interest" description="Disordered" evidence="5">
    <location>
        <begin position="382"/>
        <end position="404"/>
    </location>
</feature>
<proteinExistence type="inferred from homology"/>
<keyword evidence="9" id="KW-1185">Reference proteome</keyword>
<evidence type="ECO:0000256" key="4">
    <source>
        <dbReference type="ARBA" id="ARBA00022807"/>
    </source>
</evidence>
<accession>A0A4D4KX61</accession>
<dbReference type="Proteomes" id="UP000301309">
    <property type="component" value="Unassembled WGS sequence"/>
</dbReference>
<dbReference type="RefSeq" id="WP_162001723.1">
    <property type="nucleotide sequence ID" value="NZ_BAAASO010000008.1"/>
</dbReference>
<feature type="signal peptide" evidence="6">
    <location>
        <begin position="1"/>
        <end position="31"/>
    </location>
</feature>
<dbReference type="InterPro" id="IPR051202">
    <property type="entry name" value="Peptidase_C40"/>
</dbReference>
<feature type="region of interest" description="Disordered" evidence="5">
    <location>
        <begin position="270"/>
        <end position="351"/>
    </location>
</feature>
<keyword evidence="6" id="KW-0732">Signal</keyword>
<gene>
    <name evidence="8" type="ORF">SVIO_010520</name>
</gene>
<feature type="compositionally biased region" description="Basic and acidic residues" evidence="5">
    <location>
        <begin position="270"/>
        <end position="280"/>
    </location>
</feature>
<sequence>MGHRRGRVVQGILAVGALLGALLGIPQQAHADPAPPQPTVCKPWVVISAYGADASAGPGAPWGSPVNSQYIGGITEALKAKGIGTAARDPDGNPRADDAVDIRNLSYPANALRYWPWEPGYDESLRLGKEKLAQEVSWYNTTCGKGTNLILLGYSMGAHLMKQAMQDPLLQANQEAVAAVVNVADPSRSNGQAGMAQSGQMRTVTPDFAPAEAQAADGGLLQRATVPETFSGFLGDGRYHDICRTDDQFCNRPGQTLPGDWVDIAKRAADSEGPHGDYARGADSTGAQAVESALTHQAERNTVPPGPPPAPGTGDTNPPDTPPPPQGRPDDPPAPPHDPNDTSCAPHGDTDATGAAAIKEACAVVGADTWYTWGGGHGVDPPGATFGHVDSSDPERSRDDPNRKGFDCSGFVRYAFYKATGYDVLGDRTAEQMYNASWPVRMTAGQGEGALRPGDLVFFGTAGNIHHTAIYLGNGQIAEAPQSDEKIRVAPLRSHDDYTGAVRISGAGGGGGGDAPQSTWGTNVRTHTEPSVGSAVHSTFPGPTGIRVDCQRRAERVTSEGYTSDVWSRLPDDGGSWVSNIYVKGPEWIPGVPACDGDPGQGGPPGDGAGSQRQTWGTDVTLRSGPSSKAQATDALAKPTTVRVDCQARGEEVSADGVTNDAWAHLPDRNAWVSNIYLRGGAWLEGVPECDTDQGGGYGDNVDFRNTWGDDVRVHREPAQGSPDVTTLQGPSQVRVQCQVHAEQVTAEGYTNDAWSYLSDRRGWISNIYLKGGAWQDGVPLCAPGNPPPGR</sequence>
<dbReference type="SUPFAM" id="SSF53474">
    <property type="entry name" value="alpha/beta-Hydrolases"/>
    <property type="match status" value="1"/>
</dbReference>
<keyword evidence="2" id="KW-0645">Protease</keyword>
<evidence type="ECO:0000256" key="2">
    <source>
        <dbReference type="ARBA" id="ARBA00022670"/>
    </source>
</evidence>
<name>A0A4D4KX61_STRVO</name>
<dbReference type="Pfam" id="PF00877">
    <property type="entry name" value="NLPC_P60"/>
    <property type="match status" value="1"/>
</dbReference>
<reference evidence="8 9" key="1">
    <citation type="journal article" date="2020" name="Int. J. Syst. Evol. Microbiol.">
        <title>Reclassification of Streptomyces castelarensis and Streptomyces sporoclivatus as later heterotypic synonyms of Streptomyces antimycoticus.</title>
        <authorList>
            <person name="Komaki H."/>
            <person name="Tamura T."/>
        </authorList>
    </citation>
    <scope>NUCLEOTIDE SEQUENCE [LARGE SCALE GENOMIC DNA]</scope>
    <source>
        <strain evidence="8 9">NBRC 13459</strain>
    </source>
</reference>
<keyword evidence="4" id="KW-0788">Thiol protease</keyword>
<feature type="compositionally biased region" description="Polar residues" evidence="5">
    <location>
        <begin position="516"/>
        <end position="531"/>
    </location>
</feature>
<evidence type="ECO:0000256" key="5">
    <source>
        <dbReference type="SAM" id="MobiDB-lite"/>
    </source>
</evidence>
<dbReference type="AlphaFoldDB" id="A0A4D4KX61"/>
<dbReference type="InterPro" id="IPR038765">
    <property type="entry name" value="Papain-like_cys_pep_sf"/>
</dbReference>
<dbReference type="Pfam" id="PF01083">
    <property type="entry name" value="Cutinase"/>
    <property type="match status" value="1"/>
</dbReference>
<evidence type="ECO:0000256" key="3">
    <source>
        <dbReference type="ARBA" id="ARBA00022801"/>
    </source>
</evidence>
<dbReference type="SUPFAM" id="SSF54001">
    <property type="entry name" value="Cysteine proteinases"/>
    <property type="match status" value="1"/>
</dbReference>
<evidence type="ECO:0000256" key="6">
    <source>
        <dbReference type="SAM" id="SignalP"/>
    </source>
</evidence>
<feature type="chain" id="PRO_5020724610" description="NlpC/P60 domain-containing protein" evidence="6">
    <location>
        <begin position="32"/>
        <end position="791"/>
    </location>
</feature>
<feature type="compositionally biased region" description="Gly residues" evidence="5">
    <location>
        <begin position="599"/>
        <end position="609"/>
    </location>
</feature>
<feature type="compositionally biased region" description="Pro residues" evidence="5">
    <location>
        <begin position="319"/>
        <end position="337"/>
    </location>
</feature>
<dbReference type="GO" id="GO:0006508">
    <property type="term" value="P:proteolysis"/>
    <property type="evidence" value="ECO:0007669"/>
    <property type="project" value="UniProtKB-KW"/>
</dbReference>
<evidence type="ECO:0000313" key="9">
    <source>
        <dbReference type="Proteomes" id="UP000301309"/>
    </source>
</evidence>
<dbReference type="Gene3D" id="3.40.50.1820">
    <property type="entry name" value="alpha/beta hydrolase"/>
    <property type="match status" value="1"/>
</dbReference>
<keyword evidence="3" id="KW-0378">Hydrolase</keyword>
<evidence type="ECO:0000256" key="1">
    <source>
        <dbReference type="ARBA" id="ARBA00007074"/>
    </source>
</evidence>
<protein>
    <recommendedName>
        <fullName evidence="7">NlpC/P60 domain-containing protein</fullName>
    </recommendedName>
</protein>
<dbReference type="InterPro" id="IPR000675">
    <property type="entry name" value="Cutinase/axe"/>
</dbReference>
<dbReference type="Gene3D" id="3.90.1720.10">
    <property type="entry name" value="endopeptidase domain like (from Nostoc punctiforme)"/>
    <property type="match status" value="1"/>
</dbReference>
<feature type="region of interest" description="Disordered" evidence="5">
    <location>
        <begin position="594"/>
        <end position="634"/>
    </location>
</feature>
<comment type="caution">
    <text evidence="8">The sequence shown here is derived from an EMBL/GenBank/DDBJ whole genome shotgun (WGS) entry which is preliminary data.</text>
</comment>